<organism evidence="1 2">
    <name type="scientific">Cinnamomum micranthum f. kanehirae</name>
    <dbReference type="NCBI Taxonomy" id="337451"/>
    <lineage>
        <taxon>Eukaryota</taxon>
        <taxon>Viridiplantae</taxon>
        <taxon>Streptophyta</taxon>
        <taxon>Embryophyta</taxon>
        <taxon>Tracheophyta</taxon>
        <taxon>Spermatophyta</taxon>
        <taxon>Magnoliopsida</taxon>
        <taxon>Magnoliidae</taxon>
        <taxon>Laurales</taxon>
        <taxon>Lauraceae</taxon>
        <taxon>Cinnamomum</taxon>
    </lineage>
</organism>
<sequence>MESRLSDSSPSSSLSTPIFLFLFHQSCSMLSSPPSSLDAIPRQQLLRSTWQDIHLEEIKRGKKERGFGEEKKKGLLSS</sequence>
<dbReference type="AlphaFoldDB" id="A0A443PJC5"/>
<reference evidence="1 2" key="1">
    <citation type="journal article" date="2019" name="Nat. Plants">
        <title>Stout camphor tree genome fills gaps in understanding of flowering plant genome evolution.</title>
        <authorList>
            <person name="Chaw S.M."/>
            <person name="Liu Y.C."/>
            <person name="Wu Y.W."/>
            <person name="Wang H.Y."/>
            <person name="Lin C.I."/>
            <person name="Wu C.S."/>
            <person name="Ke H.M."/>
            <person name="Chang L.Y."/>
            <person name="Hsu C.Y."/>
            <person name="Yang H.T."/>
            <person name="Sudianto E."/>
            <person name="Hsu M.H."/>
            <person name="Wu K.P."/>
            <person name="Wang L.N."/>
            <person name="Leebens-Mack J.H."/>
            <person name="Tsai I.J."/>
        </authorList>
    </citation>
    <scope>NUCLEOTIDE SEQUENCE [LARGE SCALE GENOMIC DNA]</scope>
    <source>
        <strain evidence="2">cv. Chaw 1501</strain>
        <tissue evidence="1">Young leaves</tissue>
    </source>
</reference>
<accession>A0A443PJC5</accession>
<gene>
    <name evidence="1" type="ORF">CKAN_02000000</name>
</gene>
<name>A0A443PJC5_9MAGN</name>
<protein>
    <submittedName>
        <fullName evidence="1">Uncharacterized protein</fullName>
    </submittedName>
</protein>
<evidence type="ECO:0000313" key="2">
    <source>
        <dbReference type="Proteomes" id="UP000283530"/>
    </source>
</evidence>
<comment type="caution">
    <text evidence="1">The sequence shown here is derived from an EMBL/GenBank/DDBJ whole genome shotgun (WGS) entry which is preliminary data.</text>
</comment>
<evidence type="ECO:0000313" key="1">
    <source>
        <dbReference type="EMBL" id="RWR90874.1"/>
    </source>
</evidence>
<keyword evidence="2" id="KW-1185">Reference proteome</keyword>
<dbReference type="Proteomes" id="UP000283530">
    <property type="component" value="Unassembled WGS sequence"/>
</dbReference>
<proteinExistence type="predicted"/>
<dbReference type="EMBL" id="QPKB01000008">
    <property type="protein sequence ID" value="RWR90874.1"/>
    <property type="molecule type" value="Genomic_DNA"/>
</dbReference>